<accession>A0A917JE38</accession>
<evidence type="ECO:0000313" key="1">
    <source>
        <dbReference type="EMBL" id="GGI52421.1"/>
    </source>
</evidence>
<evidence type="ECO:0000313" key="2">
    <source>
        <dbReference type="Proteomes" id="UP000662074"/>
    </source>
</evidence>
<dbReference type="RefSeq" id="WP_188418536.1">
    <property type="nucleotide sequence ID" value="NZ_BMDO01000013.1"/>
</dbReference>
<comment type="caution">
    <text evidence="1">The sequence shown here is derived from an EMBL/GenBank/DDBJ whole genome shotgun (WGS) entry which is preliminary data.</text>
</comment>
<dbReference type="InterPro" id="IPR035093">
    <property type="entry name" value="RelE/ParE_toxin_dom_sf"/>
</dbReference>
<keyword evidence="2" id="KW-1185">Reference proteome</keyword>
<dbReference type="GO" id="GO:0006401">
    <property type="term" value="P:RNA catabolic process"/>
    <property type="evidence" value="ECO:0007669"/>
    <property type="project" value="InterPro"/>
</dbReference>
<reference evidence="1" key="2">
    <citation type="submission" date="2020-09" db="EMBL/GenBank/DDBJ databases">
        <authorList>
            <person name="Sun Q."/>
            <person name="Sedlacek I."/>
        </authorList>
    </citation>
    <scope>NUCLEOTIDE SEQUENCE</scope>
    <source>
        <strain evidence="1">CCM 8711</strain>
    </source>
</reference>
<protein>
    <submittedName>
        <fullName evidence="1">Uncharacterized protein</fullName>
    </submittedName>
</protein>
<dbReference type="EMBL" id="BMDO01000013">
    <property type="protein sequence ID" value="GGI52421.1"/>
    <property type="molecule type" value="Genomic_DNA"/>
</dbReference>
<dbReference type="Pfam" id="PF06769">
    <property type="entry name" value="YoeB_toxin"/>
    <property type="match status" value="1"/>
</dbReference>
<dbReference type="Proteomes" id="UP000662074">
    <property type="component" value="Unassembled WGS sequence"/>
</dbReference>
<dbReference type="AlphaFoldDB" id="A0A917JE38"/>
<gene>
    <name evidence="1" type="ORF">GCM10011425_36330</name>
</gene>
<dbReference type="GO" id="GO:0004519">
    <property type="term" value="F:endonuclease activity"/>
    <property type="evidence" value="ECO:0007669"/>
    <property type="project" value="InterPro"/>
</dbReference>
<name>A0A917JE38_9SPHI</name>
<organism evidence="1 2">
    <name type="scientific">Mucilaginibacter galii</name>
    <dbReference type="NCBI Taxonomy" id="2005073"/>
    <lineage>
        <taxon>Bacteria</taxon>
        <taxon>Pseudomonadati</taxon>
        <taxon>Bacteroidota</taxon>
        <taxon>Sphingobacteriia</taxon>
        <taxon>Sphingobacteriales</taxon>
        <taxon>Sphingobacteriaceae</taxon>
        <taxon>Mucilaginibacter</taxon>
    </lineage>
</organism>
<dbReference type="Gene3D" id="3.30.2310.20">
    <property type="entry name" value="RelE-like"/>
    <property type="match status" value="1"/>
</dbReference>
<dbReference type="InterPro" id="IPR009614">
    <property type="entry name" value="YoeB_toxin"/>
</dbReference>
<sequence length="285" mass="33758">MELILNELSFYPLCESSEFLEERFNSFFKAFDKAKELYKFKHVSFPNGYQLMKATREQTFYEWVVGLKNNKTKQAILTFLRKPYVDDLNQTETDSYFSSNYKIIDSNVPTQESPIGLVIASIKNLPSVSLNTHAFWNNTKILVYKVIDDSVSDEYMTAYNICLESDWNSINLNEWSNRCYAHLIDDHEKIKLYLRFTKYTVSFEQTFLEQFFELKNTDFEQFKYLLLLMKDTHEHPFSGGMGQTENLTYRGKEASKRVTQEDRLSYTLEKNHLTFIACKGHYKFH</sequence>
<proteinExistence type="predicted"/>
<reference evidence="1" key="1">
    <citation type="journal article" date="2014" name="Int. J. Syst. Evol. Microbiol.">
        <title>Complete genome sequence of Corynebacterium casei LMG S-19264T (=DSM 44701T), isolated from a smear-ripened cheese.</title>
        <authorList>
            <consortium name="US DOE Joint Genome Institute (JGI-PGF)"/>
            <person name="Walter F."/>
            <person name="Albersmeier A."/>
            <person name="Kalinowski J."/>
            <person name="Ruckert C."/>
        </authorList>
    </citation>
    <scope>NUCLEOTIDE SEQUENCE</scope>
    <source>
        <strain evidence="1">CCM 8711</strain>
    </source>
</reference>
<dbReference type="SUPFAM" id="SSF143011">
    <property type="entry name" value="RelE-like"/>
    <property type="match status" value="1"/>
</dbReference>